<evidence type="ECO:0000313" key="2">
    <source>
        <dbReference type="EMBL" id="GIH10159.1"/>
    </source>
</evidence>
<protein>
    <recommendedName>
        <fullName evidence="1">Asparagine synthetase domain-containing protein</fullName>
    </recommendedName>
</protein>
<dbReference type="SUPFAM" id="SSF52402">
    <property type="entry name" value="Adenine nucleotide alpha hydrolases-like"/>
    <property type="match status" value="1"/>
</dbReference>
<evidence type="ECO:0000259" key="1">
    <source>
        <dbReference type="Pfam" id="PF00733"/>
    </source>
</evidence>
<organism evidence="2 3">
    <name type="scientific">Rhizocola hellebori</name>
    <dbReference type="NCBI Taxonomy" id="1392758"/>
    <lineage>
        <taxon>Bacteria</taxon>
        <taxon>Bacillati</taxon>
        <taxon>Actinomycetota</taxon>
        <taxon>Actinomycetes</taxon>
        <taxon>Micromonosporales</taxon>
        <taxon>Micromonosporaceae</taxon>
        <taxon>Rhizocola</taxon>
    </lineage>
</organism>
<gene>
    <name evidence="2" type="ORF">Rhe02_82260</name>
</gene>
<sequence length="596" mass="63468">MRAFLAVSAVPGTAAVSSTPHALSYLDGDGDVAVQHSSDGWIASAGREQDDDIDDPERGFAVRLTRSIRTREGDLSAKAVGAMLGEGNAVDRIGLSGILPPFGAAHRAGPGLPIVVGVDWVGMRQLFWWQGAGVAAVSTSALALAALSGASLDSANVGMQSLLGHQVGTNTLFSGIHKLAEGSIAVLHHGAVSVRRYVEPTMASEPLPLSDVVGEMAAILREIHAAYLADHPRTVLQLTGGQDSRVLLCAVPPGARSGLNAMTLGVQGAADVTIAARLSAMCGLDHHVHWLDQQPAVQTATAYRMALDAAVALDCMASPLALAPLVLAESGLDQGHRLSGAGGETARGFYYPGQPRQETTPNLVSRLAEWRLFINEAVDSDALDPGFAQRAKVNAIDQLNEQFAGYSREWLRATDEFYLFNRVQRWAGAHGTPAAVRRFFINPMLDRRFIELALLTSPEEKRNAHLMGQLMNRLDPRLASVPLDSGLVPAKLGKPGLVTTMAVARVTARKAAGKIQQRLGRKSKAQLGAEDLANLVVAHWRAEPNQVDALRQNGFINTGWLDELLDGRRSARAATVAFLVNILVASEVRTTTEVGR</sequence>
<name>A0A8J3QI53_9ACTN</name>
<dbReference type="Gene3D" id="3.40.50.620">
    <property type="entry name" value="HUPs"/>
    <property type="match status" value="1"/>
</dbReference>
<keyword evidence="3" id="KW-1185">Reference proteome</keyword>
<dbReference type="InterPro" id="IPR001962">
    <property type="entry name" value="Asn_synthase"/>
</dbReference>
<dbReference type="InterPro" id="IPR029055">
    <property type="entry name" value="Ntn_hydrolases_N"/>
</dbReference>
<accession>A0A8J3QI53</accession>
<dbReference type="InterPro" id="IPR014729">
    <property type="entry name" value="Rossmann-like_a/b/a_fold"/>
</dbReference>
<proteinExistence type="predicted"/>
<feature type="domain" description="Asparagine synthetase" evidence="1">
    <location>
        <begin position="237"/>
        <end position="463"/>
    </location>
</feature>
<dbReference type="GO" id="GO:0004066">
    <property type="term" value="F:asparagine synthase (glutamine-hydrolyzing) activity"/>
    <property type="evidence" value="ECO:0007669"/>
    <property type="project" value="InterPro"/>
</dbReference>
<dbReference type="EMBL" id="BONY01000085">
    <property type="protein sequence ID" value="GIH10159.1"/>
    <property type="molecule type" value="Genomic_DNA"/>
</dbReference>
<dbReference type="Proteomes" id="UP000612899">
    <property type="component" value="Unassembled WGS sequence"/>
</dbReference>
<dbReference type="GO" id="GO:0006529">
    <property type="term" value="P:asparagine biosynthetic process"/>
    <property type="evidence" value="ECO:0007669"/>
    <property type="project" value="InterPro"/>
</dbReference>
<dbReference type="AlphaFoldDB" id="A0A8J3QI53"/>
<evidence type="ECO:0000313" key="3">
    <source>
        <dbReference type="Proteomes" id="UP000612899"/>
    </source>
</evidence>
<dbReference type="SUPFAM" id="SSF56235">
    <property type="entry name" value="N-terminal nucleophile aminohydrolases (Ntn hydrolases)"/>
    <property type="match status" value="1"/>
</dbReference>
<dbReference type="RefSeq" id="WP_203913874.1">
    <property type="nucleotide sequence ID" value="NZ_BONY01000085.1"/>
</dbReference>
<reference evidence="2" key="1">
    <citation type="submission" date="2021-01" db="EMBL/GenBank/DDBJ databases">
        <title>Whole genome shotgun sequence of Rhizocola hellebori NBRC 109834.</title>
        <authorList>
            <person name="Komaki H."/>
            <person name="Tamura T."/>
        </authorList>
    </citation>
    <scope>NUCLEOTIDE SEQUENCE</scope>
    <source>
        <strain evidence="2">NBRC 109834</strain>
    </source>
</reference>
<dbReference type="Pfam" id="PF00733">
    <property type="entry name" value="Asn_synthase"/>
    <property type="match status" value="1"/>
</dbReference>
<comment type="caution">
    <text evidence="2">The sequence shown here is derived from an EMBL/GenBank/DDBJ whole genome shotgun (WGS) entry which is preliminary data.</text>
</comment>